<dbReference type="InterPro" id="IPR001810">
    <property type="entry name" value="F-box_dom"/>
</dbReference>
<dbReference type="EMBL" id="KL584988">
    <property type="protein sequence ID" value="KEQ82175.1"/>
    <property type="molecule type" value="Genomic_DNA"/>
</dbReference>
<dbReference type="Pfam" id="PF00646">
    <property type="entry name" value="F-box"/>
    <property type="match status" value="1"/>
</dbReference>
<protein>
    <recommendedName>
        <fullName evidence="1">F-box domain-containing protein</fullName>
    </recommendedName>
</protein>
<proteinExistence type="predicted"/>
<dbReference type="RefSeq" id="XP_029758362.1">
    <property type="nucleotide sequence ID" value="XM_029910193.1"/>
</dbReference>
<organism evidence="2 3">
    <name type="scientific">Aureobasidium pullulans EXF-150</name>
    <dbReference type="NCBI Taxonomy" id="1043002"/>
    <lineage>
        <taxon>Eukaryota</taxon>
        <taxon>Fungi</taxon>
        <taxon>Dikarya</taxon>
        <taxon>Ascomycota</taxon>
        <taxon>Pezizomycotina</taxon>
        <taxon>Dothideomycetes</taxon>
        <taxon>Dothideomycetidae</taxon>
        <taxon>Dothideales</taxon>
        <taxon>Saccotheciaceae</taxon>
        <taxon>Aureobasidium</taxon>
    </lineage>
</organism>
<sequence>MEQNILGELPLELILEISDHLPAHSVASLSLTCQGFYTNAVIHRVWARGLSRPEEDPSRLPIKSLAILRPDVKNHEILLLLKLLQKDLPRLSLCDLCQKLHPQREVPVTMNRESCPSWTPCSRHPSAGMWLHYDDWDVHLSSEHIQQFVRNYHESSKSHTPTSGIHIDSKWELHKYSDRATWMRKLEIKFLVVGGRLILHVCQRLMVIEDDIQSLGIHSIGSLASRSFKVCQCPVDMSDAIYVEFMKQRCRLSQGYLQCCHICFTRFAFNIHPRTMLYPASSSESARYEHNLELSLDTWTMLSVNVQSTFDTYDEVWLLAASHSKTLYTPQRMAMALQNSTSAKEDPYERLRFFPSASASGLPSCLNLLAERVAMKQRIALDLREDDRRQHDAITCGKGVLTKQPTTWRIALSTLRQIFHISCFPLRCFRNKNIRTTFTKEQMEWKPLESWVYHHWRQEPIDGLKLQ</sequence>
<keyword evidence="3" id="KW-1185">Reference proteome</keyword>
<feature type="domain" description="F-box" evidence="1">
    <location>
        <begin position="3"/>
        <end position="49"/>
    </location>
</feature>
<evidence type="ECO:0000313" key="3">
    <source>
        <dbReference type="Proteomes" id="UP000030706"/>
    </source>
</evidence>
<gene>
    <name evidence="2" type="ORF">M438DRAFT_57369</name>
</gene>
<reference evidence="2 3" key="1">
    <citation type="journal article" date="2014" name="BMC Genomics">
        <title>Genome sequencing of four Aureobasidium pullulans varieties: biotechnological potential, stress tolerance, and description of new species.</title>
        <authorList>
            <person name="Gostin Ar C."/>
            <person name="Ohm R.A."/>
            <person name="Kogej T."/>
            <person name="Sonjak S."/>
            <person name="Turk M."/>
            <person name="Zajc J."/>
            <person name="Zalar P."/>
            <person name="Grube M."/>
            <person name="Sun H."/>
            <person name="Han J."/>
            <person name="Sharma A."/>
            <person name="Chiniquy J."/>
            <person name="Ngan C.Y."/>
            <person name="Lipzen A."/>
            <person name="Barry K."/>
            <person name="Grigoriev I.V."/>
            <person name="Gunde-Cimerman N."/>
        </authorList>
    </citation>
    <scope>NUCLEOTIDE SEQUENCE [LARGE SCALE GENOMIC DNA]</scope>
    <source>
        <strain evidence="2 3">EXF-150</strain>
    </source>
</reference>
<dbReference type="InterPro" id="IPR036047">
    <property type="entry name" value="F-box-like_dom_sf"/>
</dbReference>
<dbReference type="Proteomes" id="UP000030706">
    <property type="component" value="Unassembled WGS sequence"/>
</dbReference>
<dbReference type="AlphaFoldDB" id="A0A074X9J7"/>
<evidence type="ECO:0000313" key="2">
    <source>
        <dbReference type="EMBL" id="KEQ82175.1"/>
    </source>
</evidence>
<dbReference type="GeneID" id="40752499"/>
<name>A0A074X9J7_AURPU</name>
<evidence type="ECO:0000259" key="1">
    <source>
        <dbReference type="PROSITE" id="PS50181"/>
    </source>
</evidence>
<dbReference type="PROSITE" id="PS50181">
    <property type="entry name" value="FBOX"/>
    <property type="match status" value="1"/>
</dbReference>
<dbReference type="HOGENOM" id="CLU_585237_0_0_1"/>
<accession>A0A074X9J7</accession>
<dbReference type="SUPFAM" id="SSF81383">
    <property type="entry name" value="F-box domain"/>
    <property type="match status" value="1"/>
</dbReference>